<dbReference type="AlphaFoldDB" id="A0A4U0VYN2"/>
<organism evidence="1 2">
    <name type="scientific">Friedmanniomyces simplex</name>
    <dbReference type="NCBI Taxonomy" id="329884"/>
    <lineage>
        <taxon>Eukaryota</taxon>
        <taxon>Fungi</taxon>
        <taxon>Dikarya</taxon>
        <taxon>Ascomycota</taxon>
        <taxon>Pezizomycotina</taxon>
        <taxon>Dothideomycetes</taxon>
        <taxon>Dothideomycetidae</taxon>
        <taxon>Mycosphaerellales</taxon>
        <taxon>Teratosphaeriaceae</taxon>
        <taxon>Friedmanniomyces</taxon>
    </lineage>
</organism>
<name>A0A4U0VYN2_9PEZI</name>
<dbReference type="EMBL" id="NAJQ01001661">
    <property type="protein sequence ID" value="TKA54911.1"/>
    <property type="molecule type" value="Genomic_DNA"/>
</dbReference>
<evidence type="ECO:0000313" key="2">
    <source>
        <dbReference type="Proteomes" id="UP000309340"/>
    </source>
</evidence>
<proteinExistence type="predicted"/>
<evidence type="ECO:0000313" key="1">
    <source>
        <dbReference type="EMBL" id="TKA54911.1"/>
    </source>
</evidence>
<comment type="caution">
    <text evidence="1">The sequence shown here is derived from an EMBL/GenBank/DDBJ whole genome shotgun (WGS) entry which is preliminary data.</text>
</comment>
<gene>
    <name evidence="1" type="ORF">B0A55_13073</name>
</gene>
<reference evidence="1 2" key="1">
    <citation type="submission" date="2017-03" db="EMBL/GenBank/DDBJ databases">
        <title>Genomes of endolithic fungi from Antarctica.</title>
        <authorList>
            <person name="Coleine C."/>
            <person name="Masonjones S."/>
            <person name="Stajich J.E."/>
        </authorList>
    </citation>
    <scope>NUCLEOTIDE SEQUENCE [LARGE SCALE GENOMIC DNA]</scope>
    <source>
        <strain evidence="1 2">CCFEE 5184</strain>
    </source>
</reference>
<keyword evidence="2" id="KW-1185">Reference proteome</keyword>
<protein>
    <submittedName>
        <fullName evidence="1">Uncharacterized protein</fullName>
    </submittedName>
</protein>
<accession>A0A4U0VYN2</accession>
<dbReference type="Proteomes" id="UP000309340">
    <property type="component" value="Unassembled WGS sequence"/>
</dbReference>
<sequence length="60" mass="6860">MSEQEKYELSIGRVYPMLEYVRDVPGTAGRVWHARMMVVVEEKLGMSGKFGDVDLGRQKV</sequence>